<accession>A0A8T1VA37</accession>
<feature type="compositionally biased region" description="Basic and acidic residues" evidence="1">
    <location>
        <begin position="348"/>
        <end position="364"/>
    </location>
</feature>
<feature type="compositionally biased region" description="Basic and acidic residues" evidence="1">
    <location>
        <begin position="252"/>
        <end position="266"/>
    </location>
</feature>
<dbReference type="Proteomes" id="UP000694044">
    <property type="component" value="Unassembled WGS sequence"/>
</dbReference>
<reference evidence="2" key="1">
    <citation type="submission" date="2021-02" db="EMBL/GenBank/DDBJ databases">
        <authorList>
            <person name="Palmer J.M."/>
        </authorList>
    </citation>
    <scope>NUCLEOTIDE SEQUENCE</scope>
    <source>
        <strain evidence="2">SCRP734</strain>
    </source>
</reference>
<comment type="caution">
    <text evidence="2">The sequence shown here is derived from an EMBL/GenBank/DDBJ whole genome shotgun (WGS) entry which is preliminary data.</text>
</comment>
<evidence type="ECO:0000313" key="2">
    <source>
        <dbReference type="EMBL" id="KAG7376414.1"/>
    </source>
</evidence>
<gene>
    <name evidence="2" type="ORF">PHYPSEUDO_013582</name>
</gene>
<feature type="region of interest" description="Disordered" evidence="1">
    <location>
        <begin position="175"/>
        <end position="420"/>
    </location>
</feature>
<feature type="compositionally biased region" description="Polar residues" evidence="1">
    <location>
        <begin position="326"/>
        <end position="346"/>
    </location>
</feature>
<keyword evidence="3" id="KW-1185">Reference proteome</keyword>
<name>A0A8T1VA37_9STRA</name>
<proteinExistence type="predicted"/>
<evidence type="ECO:0000313" key="3">
    <source>
        <dbReference type="Proteomes" id="UP000694044"/>
    </source>
</evidence>
<dbReference type="AlphaFoldDB" id="A0A8T1VA37"/>
<dbReference type="EMBL" id="JAGDFM010000707">
    <property type="protein sequence ID" value="KAG7376414.1"/>
    <property type="molecule type" value="Genomic_DNA"/>
</dbReference>
<evidence type="ECO:0000256" key="1">
    <source>
        <dbReference type="SAM" id="MobiDB-lite"/>
    </source>
</evidence>
<dbReference type="OrthoDB" id="155570at2759"/>
<sequence length="473" mass="52434">MSPTTGASEATITFHNEPWTAEGARLLLEVDEGWIGYRGDAAWSWHDETYTAYSAVCHERKWPCNTHAACVAMLHALRTGAISMKLSDATRSSDGCAQWSLPEMRELGAQMRRVEDGKSQTVRWAAQLVAFVEAMKAKDSKYTIDDRTVEDLAVRAGKFVTEPILLLIDPKRTNGRLTPRAATKTRRTRRSRTPEPKKRVTRGQLTATGGAEDSDDRPLVPRRNTRTRATTRAPTISATTSSRTPKRRGRKRGAESEGDSSYHDPTSEDEDMLWADEQPLRVSEPEGGSAPATQEITSQGELLPVQMAADEKPSASAQVSADHGRSSLSQDAADQSRPSSATSQRRASPREDPPASPRQDEAVPRRASPSENSADRVRPANGNQNGGKQTRQPSRKYQRVQQPVVNDGISKSSEDRASTTKTDPLYVFRSLNPYDRQGKPWGEFVVEVLLAERTARNEDELDYVQFVRGLYEI</sequence>
<organism evidence="2 3">
    <name type="scientific">Phytophthora pseudosyringae</name>
    <dbReference type="NCBI Taxonomy" id="221518"/>
    <lineage>
        <taxon>Eukaryota</taxon>
        <taxon>Sar</taxon>
        <taxon>Stramenopiles</taxon>
        <taxon>Oomycota</taxon>
        <taxon>Peronosporomycetes</taxon>
        <taxon>Peronosporales</taxon>
        <taxon>Peronosporaceae</taxon>
        <taxon>Phytophthora</taxon>
    </lineage>
</organism>
<protein>
    <submittedName>
        <fullName evidence="2">Uncharacterized protein</fullName>
    </submittedName>
</protein>
<feature type="compositionally biased region" description="Polar residues" evidence="1">
    <location>
        <begin position="291"/>
        <end position="300"/>
    </location>
</feature>
<feature type="compositionally biased region" description="Polar residues" evidence="1">
    <location>
        <begin position="381"/>
        <end position="392"/>
    </location>
</feature>
<feature type="compositionally biased region" description="Low complexity" evidence="1">
    <location>
        <begin position="227"/>
        <end position="243"/>
    </location>
</feature>